<feature type="transmembrane region" description="Helical" evidence="12">
    <location>
        <begin position="646"/>
        <end position="665"/>
    </location>
</feature>
<dbReference type="InterPro" id="IPR055375">
    <property type="entry name" value="Ribophorin_II_2nd"/>
</dbReference>
<evidence type="ECO:0000256" key="3">
    <source>
        <dbReference type="ARBA" id="ARBA00004922"/>
    </source>
</evidence>
<feature type="domain" description="Ribophorin II third" evidence="14">
    <location>
        <begin position="451"/>
        <end position="578"/>
    </location>
</feature>
<evidence type="ECO:0000256" key="2">
    <source>
        <dbReference type="ARBA" id="ARBA00004477"/>
    </source>
</evidence>
<dbReference type="Proteomes" id="UP001519460">
    <property type="component" value="Unassembled WGS sequence"/>
</dbReference>
<dbReference type="EMBL" id="JACVVK020000277">
    <property type="protein sequence ID" value="KAK7480622.1"/>
    <property type="molecule type" value="Genomic_DNA"/>
</dbReference>
<organism evidence="17 18">
    <name type="scientific">Batillaria attramentaria</name>
    <dbReference type="NCBI Taxonomy" id="370345"/>
    <lineage>
        <taxon>Eukaryota</taxon>
        <taxon>Metazoa</taxon>
        <taxon>Spiralia</taxon>
        <taxon>Lophotrochozoa</taxon>
        <taxon>Mollusca</taxon>
        <taxon>Gastropoda</taxon>
        <taxon>Caenogastropoda</taxon>
        <taxon>Sorbeoconcha</taxon>
        <taxon>Cerithioidea</taxon>
        <taxon>Batillariidae</taxon>
        <taxon>Batillaria</taxon>
    </lineage>
</organism>
<name>A0ABD0JZZ4_9CAEN</name>
<evidence type="ECO:0000256" key="8">
    <source>
        <dbReference type="ARBA" id="ARBA00022824"/>
    </source>
</evidence>
<dbReference type="Pfam" id="PF25147">
    <property type="entry name" value="Ribophorin_II_C"/>
    <property type="match status" value="1"/>
</dbReference>
<evidence type="ECO:0000259" key="15">
    <source>
        <dbReference type="Pfam" id="PF23861"/>
    </source>
</evidence>
<dbReference type="InterPro" id="IPR056790">
    <property type="entry name" value="Ribophorin_II_C"/>
</dbReference>
<keyword evidence="7" id="KW-0732">Signal</keyword>
<comment type="subunit">
    <text evidence="11">Component of the oligosaccharyltransferase (OST) complex. OST exists in two different complex forms which contain common core subunits RPN1, RPN2, OST48, OST4, DAD1 and TMEM258, either STT3A or STT3B as catalytic subunits, and form-specific accessory subunits. STT3A complex assembly occurs through the formation of 3 subcomplexes. Subcomplex 1 contains RPN1 and TMEM258, subcomplex 2 contains the STT3A-specific subunits STT3A, DC2/OSTC, and KCP2 as well as the core subunit OST4, and subcomplex 3 contains RPN2, DAD1, and OST48. The STT3A complex can form stable complexes with the Sec61 complex or with both the Sec61 and TRAP complexes. Interacts with DDI2. Interacts with TMEM35A/NACHO.</text>
</comment>
<proteinExistence type="inferred from homology"/>
<comment type="caution">
    <text evidence="17">The sequence shown here is derived from an EMBL/GenBank/DDBJ whole genome shotgun (WGS) entry which is preliminary data.</text>
</comment>
<dbReference type="PANTHER" id="PTHR12640:SF0">
    <property type="entry name" value="DOLICHYL-DIPHOSPHOOLIGOSACCHARIDE--PROTEIN GLYCOSYLTRANSFERASE SUBUNIT 2"/>
    <property type="match status" value="1"/>
</dbReference>
<evidence type="ECO:0000313" key="18">
    <source>
        <dbReference type="Proteomes" id="UP001519460"/>
    </source>
</evidence>
<evidence type="ECO:0000259" key="14">
    <source>
        <dbReference type="Pfam" id="PF23860"/>
    </source>
</evidence>
<evidence type="ECO:0000256" key="4">
    <source>
        <dbReference type="ARBA" id="ARBA00009038"/>
    </source>
</evidence>
<evidence type="ECO:0000256" key="10">
    <source>
        <dbReference type="ARBA" id="ARBA00023136"/>
    </source>
</evidence>
<dbReference type="InterPro" id="IPR055373">
    <property type="entry name" value="Ribophorin_II_N"/>
</dbReference>
<comment type="pathway">
    <text evidence="3 12">Protein modification; protein glycosylation.</text>
</comment>
<dbReference type="InterPro" id="IPR008814">
    <property type="entry name" value="Swp1"/>
</dbReference>
<dbReference type="Pfam" id="PF05817">
    <property type="entry name" value="Ribophorin_II"/>
    <property type="match status" value="1"/>
</dbReference>
<reference evidence="17 18" key="1">
    <citation type="journal article" date="2023" name="Sci. Data">
        <title>Genome assembly of the Korean intertidal mud-creeper Batillaria attramentaria.</title>
        <authorList>
            <person name="Patra A.K."/>
            <person name="Ho P.T."/>
            <person name="Jun S."/>
            <person name="Lee S.J."/>
            <person name="Kim Y."/>
            <person name="Won Y.J."/>
        </authorList>
    </citation>
    <scope>NUCLEOTIDE SEQUENCE [LARGE SCALE GENOMIC DNA]</scope>
    <source>
        <strain evidence="17">Wonlab-2016</strain>
    </source>
</reference>
<protein>
    <recommendedName>
        <fullName evidence="5 12">Dolichyl-diphosphooligosaccharide--protein glycosyltransferase subunit 2</fullName>
    </recommendedName>
    <alternativeName>
        <fullName evidence="12">Ribophorin-2</fullName>
    </alternativeName>
</protein>
<keyword evidence="9 12" id="KW-1133">Transmembrane helix</keyword>
<evidence type="ECO:0000256" key="12">
    <source>
        <dbReference type="RuleBase" id="RU366029"/>
    </source>
</evidence>
<keyword evidence="8 12" id="KW-0256">Endoplasmic reticulum</keyword>
<comment type="similarity">
    <text evidence="4 12">Belongs to the SWP1 family.</text>
</comment>
<dbReference type="AlphaFoldDB" id="A0ABD0JZZ4"/>
<comment type="subcellular location">
    <subcellularLocation>
        <location evidence="2 12">Endoplasmic reticulum membrane</location>
        <topology evidence="2 12">Multi-pass membrane protein</topology>
    </subcellularLocation>
</comment>
<gene>
    <name evidence="17" type="ORF">BaRGS_00028094</name>
</gene>
<feature type="domain" description="Ribophorin II N-terminal" evidence="13">
    <location>
        <begin position="45"/>
        <end position="278"/>
    </location>
</feature>
<dbReference type="PANTHER" id="PTHR12640">
    <property type="entry name" value="RIBOPHORIN II"/>
    <property type="match status" value="1"/>
</dbReference>
<dbReference type="Pfam" id="PF23861">
    <property type="entry name" value="Ribophorin_II_2nd"/>
    <property type="match status" value="2"/>
</dbReference>
<sequence>MHVSKFPFQHTRMRINASIMARVCSVLVLLAVAVVGKALTPSTFLTTVDKDRLKAVFEGAVPYADVQSAHYSILGIKLLGGTLPGTQDTCKFLQSKIDAGNIASIYHASEASKALGGCKFDVPNAKKILGDAIAPSSSVQDIAFAFFGLKNLGLAVDDKAVGSALLEALKTDDSPLSHGYSFLVAAELKSDTTKFFENIEDVIAQADEVDEKYVQFEGGLFVTALVVDGAYKLADKAKKAPTIAEDKVAKLANYFLSRKHVHQLKAACQFVSVIKTLTDNKFHIPIAVSLASSVAVSQAEPVVKVRVTNLMGGDLGQLTVTADSARHLAGCVGHGWLHLSLSAWRMGAERPYVGLEVTVATLISSTRPVANATKNLVRRTKNPKAVTRLVAVCNGFLLYRSLYELNLMEAKPARGFYRLTVSVAPKKADSRLIGTAGAEVEVKVTTRVSVENVEIGVADRDQMAAARTTKLVHPNKAQVPLEADSHQKILMRFALKDRLTGKLMTAHQTFVRLTNLKTKQEIIFVSEADNSLTNKFDLDVGASAKDFGYQSGKYSIELIVGDAIIENPFSWTLADVELTFPEGSSTKSETQNQYSKKPEIKHLFREPEKRPPGAVSMTFTILVLVPLLILLLLWLKIGVNVSNFPLSISAVGFHVCLAAIFALYYCYWTNLNMFQTLRYLGILAIPTFLFGNRLLSGIASKRHNSQTVDTSKQPRHAPFQFTHIV</sequence>
<evidence type="ECO:0000256" key="1">
    <source>
        <dbReference type="ARBA" id="ARBA00002791"/>
    </source>
</evidence>
<evidence type="ECO:0000256" key="5">
    <source>
        <dbReference type="ARBA" id="ARBA00017612"/>
    </source>
</evidence>
<feature type="domain" description="Ribophorin II C-terminal" evidence="16">
    <location>
        <begin position="604"/>
        <end position="702"/>
    </location>
</feature>
<comment type="function">
    <text evidence="1 12">Subunit of the oligosaccharyl transferase (OST) complex that catalyzes the initial transfer of a defined glycan (Glc(3)Man(9)GlcNAc(2) in eukaryotes) from the lipid carrier dolichol-pyrophosphate to an asparagine residue within an Asn-X-Ser/Thr consensus motif in nascent polypeptide chains, the first step in protein N-glycosylation. N-glycosylation occurs cotranslationally and the complex associates with the Sec61 complex at the channel-forming translocon complex that mediates protein translocation across the endoplasmic reticulum (ER). All subunits are required for a maximal enzyme activity.</text>
</comment>
<dbReference type="Pfam" id="PF23860">
    <property type="entry name" value="Ribophorin_II_3rd"/>
    <property type="match status" value="1"/>
</dbReference>
<evidence type="ECO:0000256" key="6">
    <source>
        <dbReference type="ARBA" id="ARBA00022692"/>
    </source>
</evidence>
<keyword evidence="6 12" id="KW-0812">Transmembrane</keyword>
<evidence type="ECO:0000256" key="11">
    <source>
        <dbReference type="ARBA" id="ARBA00046750"/>
    </source>
</evidence>
<feature type="domain" description="Ribophorin II second" evidence="15">
    <location>
        <begin position="286"/>
        <end position="327"/>
    </location>
</feature>
<keyword evidence="18" id="KW-1185">Reference proteome</keyword>
<evidence type="ECO:0000259" key="13">
    <source>
        <dbReference type="Pfam" id="PF05817"/>
    </source>
</evidence>
<dbReference type="GO" id="GO:0008250">
    <property type="term" value="C:oligosaccharyltransferase complex"/>
    <property type="evidence" value="ECO:0007669"/>
    <property type="project" value="UniProtKB-UniRule"/>
</dbReference>
<evidence type="ECO:0000313" key="17">
    <source>
        <dbReference type="EMBL" id="KAK7480622.1"/>
    </source>
</evidence>
<keyword evidence="10 12" id="KW-0472">Membrane</keyword>
<feature type="domain" description="Ribophorin II second" evidence="15">
    <location>
        <begin position="355"/>
        <end position="444"/>
    </location>
</feature>
<feature type="transmembrane region" description="Helical" evidence="12">
    <location>
        <begin position="614"/>
        <end position="634"/>
    </location>
</feature>
<dbReference type="InterPro" id="IPR055374">
    <property type="entry name" value="Ribophorin_II_3rd"/>
</dbReference>
<evidence type="ECO:0000256" key="7">
    <source>
        <dbReference type="ARBA" id="ARBA00022729"/>
    </source>
</evidence>
<evidence type="ECO:0000256" key="9">
    <source>
        <dbReference type="ARBA" id="ARBA00022989"/>
    </source>
</evidence>
<evidence type="ECO:0000259" key="16">
    <source>
        <dbReference type="Pfam" id="PF25147"/>
    </source>
</evidence>
<dbReference type="GO" id="GO:0006487">
    <property type="term" value="P:protein N-linked glycosylation"/>
    <property type="evidence" value="ECO:0007669"/>
    <property type="project" value="UniProtKB-UniRule"/>
</dbReference>
<feature type="transmembrane region" description="Helical" evidence="12">
    <location>
        <begin position="677"/>
        <end position="695"/>
    </location>
</feature>
<accession>A0ABD0JZZ4</accession>